<name>A0ACC6P0A1_9BURK</name>
<reference evidence="1" key="1">
    <citation type="submission" date="2023-10" db="EMBL/GenBank/DDBJ databases">
        <title>Amphibacter perezi, gen. nov., sp. nov. a novel taxa of the family Comamonadaceae, class Betaproteobacteria isolated from the skin microbiota of Pelophylax perezi from different populations.</title>
        <authorList>
            <person name="Costa S."/>
            <person name="Proenca D.N."/>
            <person name="Lopes I."/>
            <person name="Morais P.V."/>
        </authorList>
    </citation>
    <scope>NUCLEOTIDE SEQUENCE</scope>
    <source>
        <strain evidence="1">SL12-8</strain>
    </source>
</reference>
<sequence length="244" mass="26600">MTPAVLLVEDDALLADALSAQLERAGYRVRACGDGAQALELLLADGRGGGALSLVVLDQGLPGLGGLDVLRQARAQGVTLPILILTARDGLDDRVAGLNAGADDYLCKPFDFPELHARLQALLRRQAPRLERLQLADLLIDVPGRRATLAGIMLDLSPREWTLLLLLMRHAQQVVRKDSIHEAWEGDERPDDRSDEREDTAAASGVQTNVIEVYIHRLRRKLEGSRLSIRTVRGLGYLLDQAGA</sequence>
<evidence type="ECO:0000313" key="2">
    <source>
        <dbReference type="Proteomes" id="UP001364695"/>
    </source>
</evidence>
<accession>A0ACC6P0A1</accession>
<proteinExistence type="predicted"/>
<protein>
    <submittedName>
        <fullName evidence="1">Response regulator transcription factor</fullName>
    </submittedName>
</protein>
<comment type="caution">
    <text evidence="1">The sequence shown here is derived from an EMBL/GenBank/DDBJ whole genome shotgun (WGS) entry which is preliminary data.</text>
</comment>
<keyword evidence="2" id="KW-1185">Reference proteome</keyword>
<organism evidence="1 2">
    <name type="scientific">Amphibiibacter pelophylacis</name>
    <dbReference type="NCBI Taxonomy" id="1799477"/>
    <lineage>
        <taxon>Bacteria</taxon>
        <taxon>Pseudomonadati</taxon>
        <taxon>Pseudomonadota</taxon>
        <taxon>Betaproteobacteria</taxon>
        <taxon>Burkholderiales</taxon>
        <taxon>Sphaerotilaceae</taxon>
        <taxon>Amphibiibacter</taxon>
    </lineage>
</organism>
<evidence type="ECO:0000313" key="1">
    <source>
        <dbReference type="EMBL" id="MEJ7137612.1"/>
    </source>
</evidence>
<dbReference type="EMBL" id="JAWDIE010000005">
    <property type="protein sequence ID" value="MEJ7137612.1"/>
    <property type="molecule type" value="Genomic_DNA"/>
</dbReference>
<dbReference type="Proteomes" id="UP001364695">
    <property type="component" value="Unassembled WGS sequence"/>
</dbReference>
<gene>
    <name evidence="1" type="ORF">RV045_04090</name>
</gene>